<feature type="transmembrane region" description="Helical" evidence="6">
    <location>
        <begin position="226"/>
        <end position="252"/>
    </location>
</feature>
<feature type="transmembrane region" description="Helical" evidence="6">
    <location>
        <begin position="580"/>
        <end position="604"/>
    </location>
</feature>
<keyword evidence="9" id="KW-1185">Reference proteome</keyword>
<name>A0A0A7FVP0_9CLOT</name>
<keyword evidence="4 6" id="KW-1133">Transmembrane helix</keyword>
<dbReference type="eggNOG" id="COG0577">
    <property type="taxonomic scope" value="Bacteria"/>
</dbReference>
<organism evidence="8 9">
    <name type="scientific">Clostridium baratii str. Sullivan</name>
    <dbReference type="NCBI Taxonomy" id="1415775"/>
    <lineage>
        <taxon>Bacteria</taxon>
        <taxon>Bacillati</taxon>
        <taxon>Bacillota</taxon>
        <taxon>Clostridia</taxon>
        <taxon>Eubacteriales</taxon>
        <taxon>Clostridiaceae</taxon>
        <taxon>Clostridium</taxon>
    </lineage>
</organism>
<keyword evidence="3 6" id="KW-0812">Transmembrane</keyword>
<dbReference type="OrthoDB" id="1937696at2"/>
<feature type="transmembrane region" description="Helical" evidence="6">
    <location>
        <begin position="151"/>
        <end position="174"/>
    </location>
</feature>
<evidence type="ECO:0000259" key="7">
    <source>
        <dbReference type="Pfam" id="PF02687"/>
    </source>
</evidence>
<keyword evidence="5 6" id="KW-0472">Membrane</keyword>
<feature type="transmembrane region" description="Helical" evidence="6">
    <location>
        <begin position="497"/>
        <end position="517"/>
    </location>
</feature>
<keyword evidence="2 6" id="KW-1003">Cell membrane</keyword>
<dbReference type="InterPro" id="IPR052536">
    <property type="entry name" value="ABC-4_Integral_Memb_Prot"/>
</dbReference>
<dbReference type="RefSeq" id="WP_039311062.1">
    <property type="nucleotide sequence ID" value="NZ_CP006905.1"/>
</dbReference>
<comment type="subcellular location">
    <subcellularLocation>
        <location evidence="1 6">Cell membrane</location>
        <topology evidence="1 6">Multi-pass membrane protein</topology>
    </subcellularLocation>
</comment>
<evidence type="ECO:0000256" key="1">
    <source>
        <dbReference type="ARBA" id="ARBA00004651"/>
    </source>
</evidence>
<keyword evidence="6" id="KW-0813">Transport</keyword>
<proteinExistence type="inferred from homology"/>
<protein>
    <submittedName>
        <fullName evidence="8">FtsX-like permease family protein</fullName>
    </submittedName>
</protein>
<dbReference type="Pfam" id="PF02687">
    <property type="entry name" value="FtsX"/>
    <property type="match status" value="1"/>
</dbReference>
<dbReference type="InterPro" id="IPR003838">
    <property type="entry name" value="ABC3_permease_C"/>
</dbReference>
<evidence type="ECO:0000313" key="8">
    <source>
        <dbReference type="EMBL" id="AIY82871.1"/>
    </source>
</evidence>
<dbReference type="PANTHER" id="PTHR46795">
    <property type="entry name" value="ABC TRANSPORTER PERMEASE-RELATED-RELATED"/>
    <property type="match status" value="1"/>
</dbReference>
<comment type="similarity">
    <text evidence="6">Belongs to the ABC-4 integral membrane protein family.</text>
</comment>
<evidence type="ECO:0000313" key="9">
    <source>
        <dbReference type="Proteomes" id="UP000030635"/>
    </source>
</evidence>
<dbReference type="GO" id="GO:0005886">
    <property type="term" value="C:plasma membrane"/>
    <property type="evidence" value="ECO:0007669"/>
    <property type="project" value="UniProtKB-SubCell"/>
</dbReference>
<gene>
    <name evidence="8" type="ORF">U729_268</name>
</gene>
<feature type="transmembrane region" description="Helical" evidence="6">
    <location>
        <begin position="21"/>
        <end position="40"/>
    </location>
</feature>
<evidence type="ECO:0000256" key="6">
    <source>
        <dbReference type="PIRNR" id="PIRNR018968"/>
    </source>
</evidence>
<sequence length="617" mass="70455">MNFIQFATKNVLRNIRAYLGYFLSSTISAALLFSFTMLVLHPRLDISGLQTFLQAGFKMTAIIAYLFLCFFIFYSVSIFLKSRFKEFGILYTLGISKRQMRKMIAIENILISSLAGVFGILLGLIFSKIFLALSGRLLGIDALEFYLPIKAMVVILIAFVLMGIIISIFTTLIIRENKVLSLIKGTQKPKSQPRSSIILSILSVLLLIGGYYFSVTSTRENIPYRIIPVTAVVIVSTYFIFTQFSIFTIKVIKSNRNFYMNKTAVLWVSNLLYRIKDNSRMFFLIGITSSVVFTSIGGVTAFWMNKEDKVKKNFPQAFFYSGKSINKNRVDFIEDSLKRDGHDYTKEQGIIKFVFPEEDTVALHAISQSTYNNLAKSLGEKEVNIKDNEALLSTPHNSIKRKNILTNNMEIKVIGKLEKRIVPAYYDDVYVLSDYDYKKIEGSESLFIAFNVKDYKDTLNICNDYSKKFGDEIYNGGYTLLMKAERLEASKLQYGEGMFLTIFIGILFFVTTGSFLYNKCYMDVEEDKVKYEKLNKIGLTFREIKKVSTIEIGVLFLLPYIIAVIHSIFALEALKSAFNINISIAAFIVMGSFLLIQIVYFLIIRCNYLIEVKRNLS</sequence>
<accession>A0A0A7FVP0</accession>
<dbReference type="AlphaFoldDB" id="A0A0A7FVP0"/>
<evidence type="ECO:0000256" key="3">
    <source>
        <dbReference type="ARBA" id="ARBA00022692"/>
    </source>
</evidence>
<reference evidence="8 9" key="1">
    <citation type="journal article" date="2015" name="Infect. Genet. Evol.">
        <title>Genomic sequences of six botulinum neurotoxin-producing strains representing three clostridial species illustrate the mobility and diversity of botulinum neurotoxin genes.</title>
        <authorList>
            <person name="Smith T.J."/>
            <person name="Hill K.K."/>
            <person name="Xie G."/>
            <person name="Foley B.T."/>
            <person name="Williamson C.H."/>
            <person name="Foster J.T."/>
            <person name="Johnson S.L."/>
            <person name="Chertkov O."/>
            <person name="Teshima H."/>
            <person name="Gibbons H.S."/>
            <person name="Johnsky L.A."/>
            <person name="Karavis M.A."/>
            <person name="Smith L.A."/>
        </authorList>
    </citation>
    <scope>NUCLEOTIDE SEQUENCE [LARGE SCALE GENOMIC DNA]</scope>
    <source>
        <strain evidence="8">Sullivan</strain>
    </source>
</reference>
<dbReference type="Proteomes" id="UP000030635">
    <property type="component" value="Chromosome"/>
</dbReference>
<evidence type="ECO:0000256" key="5">
    <source>
        <dbReference type="ARBA" id="ARBA00023136"/>
    </source>
</evidence>
<dbReference type="PANTHER" id="PTHR46795:SF2">
    <property type="entry name" value="ABC TRANSPORTER, PERMEASE PROTEIN"/>
    <property type="match status" value="1"/>
</dbReference>
<feature type="transmembrane region" description="Helical" evidence="6">
    <location>
        <begin position="109"/>
        <end position="131"/>
    </location>
</feature>
<feature type="transmembrane region" description="Helical" evidence="6">
    <location>
        <begin position="281"/>
        <end position="304"/>
    </location>
</feature>
<feature type="domain" description="ABC3 transporter permease C-terminal" evidence="7">
    <location>
        <begin position="61"/>
        <end position="175"/>
    </location>
</feature>
<feature type="transmembrane region" description="Helical" evidence="6">
    <location>
        <begin position="552"/>
        <end position="574"/>
    </location>
</feature>
<dbReference type="KEGG" id="cbv:U729_268"/>
<feature type="transmembrane region" description="Helical" evidence="6">
    <location>
        <begin position="195"/>
        <end position="214"/>
    </location>
</feature>
<dbReference type="EMBL" id="CP006905">
    <property type="protein sequence ID" value="AIY82871.1"/>
    <property type="molecule type" value="Genomic_DNA"/>
</dbReference>
<dbReference type="InterPro" id="IPR027022">
    <property type="entry name" value="ABC_permease_BceB-typ"/>
</dbReference>
<feature type="transmembrane region" description="Helical" evidence="6">
    <location>
        <begin position="60"/>
        <end position="80"/>
    </location>
</feature>
<dbReference type="GO" id="GO:0055085">
    <property type="term" value="P:transmembrane transport"/>
    <property type="evidence" value="ECO:0007669"/>
    <property type="project" value="UniProtKB-UniRule"/>
</dbReference>
<dbReference type="HOGENOM" id="CLU_022800_3_0_9"/>
<evidence type="ECO:0000256" key="4">
    <source>
        <dbReference type="ARBA" id="ARBA00022989"/>
    </source>
</evidence>
<evidence type="ECO:0000256" key="2">
    <source>
        <dbReference type="ARBA" id="ARBA00022475"/>
    </source>
</evidence>
<dbReference type="PIRSF" id="PIRSF018968">
    <property type="entry name" value="ABC_permease_BceB"/>
    <property type="match status" value="1"/>
</dbReference>